<comment type="similarity">
    <text evidence="1">Belongs to the IWS1 family.</text>
</comment>
<feature type="compositionally biased region" description="Acidic residues" evidence="3">
    <location>
        <begin position="142"/>
        <end position="153"/>
    </location>
</feature>
<feature type="compositionally biased region" description="Basic and acidic residues" evidence="3">
    <location>
        <begin position="65"/>
        <end position="74"/>
    </location>
</feature>
<dbReference type="GO" id="GO:0016973">
    <property type="term" value="P:poly(A)+ mRNA export from nucleus"/>
    <property type="evidence" value="ECO:0007669"/>
    <property type="project" value="TreeGrafter"/>
</dbReference>
<reference evidence="6 7" key="1">
    <citation type="journal article" date="2023" name="Nat. Commun.">
        <title>Origin of minicircular mitochondrial genomes in red algae.</title>
        <authorList>
            <person name="Lee Y."/>
            <person name="Cho C.H."/>
            <person name="Lee Y.M."/>
            <person name="Park S.I."/>
            <person name="Yang J.H."/>
            <person name="West J.A."/>
            <person name="Bhattacharya D."/>
            <person name="Yoon H.S."/>
        </authorList>
    </citation>
    <scope>NUCLEOTIDE SEQUENCE [LARGE SCALE GENOMIC DNA]</scope>
    <source>
        <strain evidence="6 7">CCMP1338</strain>
        <tissue evidence="6">Whole cell</tissue>
    </source>
</reference>
<dbReference type="InterPro" id="IPR017923">
    <property type="entry name" value="TFIIS_N"/>
</dbReference>
<sequence length="439" mass="49151">MRFGLRVVTGLMWAGVVGVRCGVESQVEEQYFGEKRGPTMSDDGKRGDVYDVFGSDWEMSDAEEEKVSGKSVDKEAEEPPDDGAKESDDDDELYDFGKRKKRKAKGTSAARGSARKKQTKRLKRASGEKVEEGREPGVGDEIGLDGDSGEDSESAGSEGEAVDDAERAADKAIAKTGKDKQKKKYQSLDEMRQASEDLIGRMWKARDEDLKAFKRDQPALQKLKMLPEVEDFCKRVGFPEVLLQCKILGALRLWLDPMPDSSLPNQSVRTRVLKLLEIFPIDEEWKELLRESGGLGKIINFLSIKDPYEPNRRQAKKLISIWSRQIFDKKEVTDPYERAPPPSSIAQSSGAADKKESMYEREMKKSNASRFFARVPQPASLAFNRLPEESMGDFEEGGRVRTENKSKAAVEKGLQRLKKNRKGGNDRAVSLSIEGRGLL</sequence>
<feature type="compositionally biased region" description="Basic and acidic residues" evidence="3">
    <location>
        <begin position="33"/>
        <end position="49"/>
    </location>
</feature>
<dbReference type="Pfam" id="PF08711">
    <property type="entry name" value="Med26"/>
    <property type="match status" value="1"/>
</dbReference>
<feature type="region of interest" description="Disordered" evidence="3">
    <location>
        <begin position="387"/>
        <end position="439"/>
    </location>
</feature>
<gene>
    <name evidence="6" type="ORF">NDN08_003650</name>
</gene>
<accession>A0AAV8UZY5</accession>
<dbReference type="PANTHER" id="PTHR46010">
    <property type="entry name" value="PROTEIN IWS1 HOMOLOG"/>
    <property type="match status" value="1"/>
</dbReference>
<feature type="compositionally biased region" description="Basic and acidic residues" evidence="3">
    <location>
        <begin position="396"/>
        <end position="414"/>
    </location>
</feature>
<proteinExistence type="inferred from homology"/>
<dbReference type="Gene3D" id="1.20.930.10">
    <property type="entry name" value="Conserved domain common to transcription factors TFIIS, elongin A, CRSP70"/>
    <property type="match status" value="1"/>
</dbReference>
<name>A0AAV8UZY5_9RHOD</name>
<organism evidence="6 7">
    <name type="scientific">Rhodosorus marinus</name>
    <dbReference type="NCBI Taxonomy" id="101924"/>
    <lineage>
        <taxon>Eukaryota</taxon>
        <taxon>Rhodophyta</taxon>
        <taxon>Stylonematophyceae</taxon>
        <taxon>Stylonematales</taxon>
        <taxon>Stylonemataceae</taxon>
        <taxon>Rhodosorus</taxon>
    </lineage>
</organism>
<dbReference type="AlphaFoldDB" id="A0AAV8UZY5"/>
<dbReference type="EMBL" id="JAMWBK010000003">
    <property type="protein sequence ID" value="KAJ8907168.1"/>
    <property type="molecule type" value="Genomic_DNA"/>
</dbReference>
<evidence type="ECO:0000256" key="4">
    <source>
        <dbReference type="SAM" id="SignalP"/>
    </source>
</evidence>
<feature type="compositionally biased region" description="Basic and acidic residues" evidence="3">
    <location>
        <begin position="125"/>
        <end position="137"/>
    </location>
</feature>
<evidence type="ECO:0000313" key="7">
    <source>
        <dbReference type="Proteomes" id="UP001157974"/>
    </source>
</evidence>
<keyword evidence="2" id="KW-0539">Nucleus</keyword>
<evidence type="ECO:0000256" key="3">
    <source>
        <dbReference type="SAM" id="MobiDB-lite"/>
    </source>
</evidence>
<evidence type="ECO:0000256" key="2">
    <source>
        <dbReference type="PROSITE-ProRule" id="PRU00649"/>
    </source>
</evidence>
<feature type="compositionally biased region" description="Acidic residues" evidence="3">
    <location>
        <begin position="75"/>
        <end position="94"/>
    </location>
</feature>
<evidence type="ECO:0000313" key="6">
    <source>
        <dbReference type="EMBL" id="KAJ8907168.1"/>
    </source>
</evidence>
<evidence type="ECO:0000259" key="5">
    <source>
        <dbReference type="PROSITE" id="PS51319"/>
    </source>
</evidence>
<feature type="region of interest" description="Disordered" evidence="3">
    <location>
        <begin position="33"/>
        <end position="167"/>
    </location>
</feature>
<dbReference type="GO" id="GO:0005634">
    <property type="term" value="C:nucleus"/>
    <property type="evidence" value="ECO:0007669"/>
    <property type="project" value="UniProtKB-SubCell"/>
</dbReference>
<keyword evidence="4" id="KW-0732">Signal</keyword>
<keyword evidence="7" id="KW-1185">Reference proteome</keyword>
<feature type="chain" id="PRO_5043944953" description="TFIIS N-terminal domain-containing protein" evidence="4">
    <location>
        <begin position="19"/>
        <end position="439"/>
    </location>
</feature>
<comment type="caution">
    <text evidence="6">The sequence shown here is derived from an EMBL/GenBank/DDBJ whole genome shotgun (WGS) entry which is preliminary data.</text>
</comment>
<dbReference type="InterPro" id="IPR035441">
    <property type="entry name" value="TFIIS/LEDGF_dom_sf"/>
</dbReference>
<evidence type="ECO:0000256" key="1">
    <source>
        <dbReference type="ARBA" id="ARBA00037992"/>
    </source>
</evidence>
<dbReference type="PROSITE" id="PS51319">
    <property type="entry name" value="TFIIS_N"/>
    <property type="match status" value="1"/>
</dbReference>
<feature type="compositionally biased region" description="Basic residues" evidence="3">
    <location>
        <begin position="113"/>
        <end position="124"/>
    </location>
</feature>
<feature type="domain" description="TFIIS N-terminal" evidence="5">
    <location>
        <begin position="249"/>
        <end position="329"/>
    </location>
</feature>
<protein>
    <recommendedName>
        <fullName evidence="5">TFIIS N-terminal domain-containing protein</fullName>
    </recommendedName>
</protein>
<dbReference type="PANTHER" id="PTHR46010:SF1">
    <property type="entry name" value="PROTEIN IWS1 HOMOLOG"/>
    <property type="match status" value="1"/>
</dbReference>
<dbReference type="InterPro" id="IPR051037">
    <property type="entry name" value="RNAPII_TF_IWS1"/>
</dbReference>
<feature type="signal peptide" evidence="4">
    <location>
        <begin position="1"/>
        <end position="18"/>
    </location>
</feature>
<dbReference type="Proteomes" id="UP001157974">
    <property type="component" value="Unassembled WGS sequence"/>
</dbReference>
<comment type="subcellular location">
    <subcellularLocation>
        <location evidence="2">Nucleus</location>
    </subcellularLocation>
</comment>
<feature type="region of interest" description="Disordered" evidence="3">
    <location>
        <begin position="333"/>
        <end position="360"/>
    </location>
</feature>